<protein>
    <recommendedName>
        <fullName evidence="6">Kazal-like domain-containing protein</fullName>
    </recommendedName>
</protein>
<keyword evidence="1" id="KW-1133">Transmembrane helix</keyword>
<proteinExistence type="predicted"/>
<feature type="transmembrane region" description="Helical" evidence="1">
    <location>
        <begin position="9"/>
        <end position="31"/>
    </location>
</feature>
<dbReference type="Proteomes" id="UP000494106">
    <property type="component" value="Unassembled WGS sequence"/>
</dbReference>
<keyword evidence="4" id="KW-1185">Reference proteome</keyword>
<evidence type="ECO:0000313" key="3">
    <source>
        <dbReference type="EMBL" id="CAB3238308.1"/>
    </source>
</evidence>
<evidence type="ECO:0000313" key="4">
    <source>
        <dbReference type="Proteomes" id="UP000494106"/>
    </source>
</evidence>
<sequence length="99" mass="11387">MWVRIVQTFVYYTILVFLQLCLVQCHVPNYISTPSSKVEQHCILSESCVHDTIAVCGLNGDKKRSFLDLCDMLEFTCDTNQIYVHIDDEAGCPTERPRK</sequence>
<organism evidence="3 5">
    <name type="scientific">Arctia plantaginis</name>
    <name type="common">Wood tiger moth</name>
    <name type="synonym">Phalaena plantaginis</name>
    <dbReference type="NCBI Taxonomy" id="874455"/>
    <lineage>
        <taxon>Eukaryota</taxon>
        <taxon>Metazoa</taxon>
        <taxon>Ecdysozoa</taxon>
        <taxon>Arthropoda</taxon>
        <taxon>Hexapoda</taxon>
        <taxon>Insecta</taxon>
        <taxon>Pterygota</taxon>
        <taxon>Neoptera</taxon>
        <taxon>Endopterygota</taxon>
        <taxon>Lepidoptera</taxon>
        <taxon>Glossata</taxon>
        <taxon>Ditrysia</taxon>
        <taxon>Noctuoidea</taxon>
        <taxon>Erebidae</taxon>
        <taxon>Arctiinae</taxon>
        <taxon>Arctia</taxon>
    </lineage>
</organism>
<evidence type="ECO:0000256" key="1">
    <source>
        <dbReference type="SAM" id="Phobius"/>
    </source>
</evidence>
<comment type="caution">
    <text evidence="3">The sequence shown here is derived from an EMBL/GenBank/DDBJ whole genome shotgun (WGS) entry which is preliminary data.</text>
</comment>
<dbReference type="EMBL" id="CADEBD010000306">
    <property type="protein sequence ID" value="CAB3238308.1"/>
    <property type="molecule type" value="Genomic_DNA"/>
</dbReference>
<name>A0A8S1A1K2_ARCPL</name>
<dbReference type="Proteomes" id="UP000494256">
    <property type="component" value="Unassembled WGS sequence"/>
</dbReference>
<dbReference type="OrthoDB" id="126772at2759"/>
<gene>
    <name evidence="2" type="ORF">APLA_LOCUS5360</name>
    <name evidence="3" type="ORF">APLA_LOCUS8124</name>
</gene>
<accession>A0A8S1A1K2</accession>
<evidence type="ECO:0000313" key="2">
    <source>
        <dbReference type="EMBL" id="CAB3233649.1"/>
    </source>
</evidence>
<evidence type="ECO:0008006" key="6">
    <source>
        <dbReference type="Google" id="ProtNLM"/>
    </source>
</evidence>
<keyword evidence="1" id="KW-0472">Membrane</keyword>
<evidence type="ECO:0000313" key="5">
    <source>
        <dbReference type="Proteomes" id="UP000494256"/>
    </source>
</evidence>
<reference evidence="4 5" key="1">
    <citation type="submission" date="2020-04" db="EMBL/GenBank/DDBJ databases">
        <authorList>
            <person name="Wallbank WR R."/>
            <person name="Pardo Diaz C."/>
            <person name="Kozak K."/>
            <person name="Martin S."/>
            <person name="Jiggins C."/>
            <person name="Moest M."/>
            <person name="Warren A I."/>
            <person name="Byers J.R.P. K."/>
            <person name="Montejo-Kovacevich G."/>
            <person name="Yen C E."/>
        </authorList>
    </citation>
    <scope>NUCLEOTIDE SEQUENCE [LARGE SCALE GENOMIC DNA]</scope>
</reference>
<keyword evidence="1" id="KW-0812">Transmembrane</keyword>
<dbReference type="AlphaFoldDB" id="A0A8S1A1K2"/>
<dbReference type="EMBL" id="CADEBC010000479">
    <property type="protein sequence ID" value="CAB3233649.1"/>
    <property type="molecule type" value="Genomic_DNA"/>
</dbReference>